<keyword evidence="2" id="KW-1185">Reference proteome</keyword>
<organism evidence="1 2">
    <name type="scientific">Xenorhabdus bovienii str. kraussei Quebec</name>
    <dbReference type="NCBI Taxonomy" id="1398203"/>
    <lineage>
        <taxon>Bacteria</taxon>
        <taxon>Pseudomonadati</taxon>
        <taxon>Pseudomonadota</taxon>
        <taxon>Gammaproteobacteria</taxon>
        <taxon>Enterobacterales</taxon>
        <taxon>Morganellaceae</taxon>
        <taxon>Xenorhabdus</taxon>
    </lineage>
</organism>
<comment type="caution">
    <text evidence="1">The sequence shown here is derived from an EMBL/GenBank/DDBJ whole genome shotgun (WGS) entry which is preliminary data.</text>
</comment>
<reference evidence="1" key="1">
    <citation type="submission" date="2013-07" db="EMBL/GenBank/DDBJ databases">
        <title>Sub-species coevolution in mutualistic symbiosis.</title>
        <authorList>
            <person name="Murfin K."/>
            <person name="Klassen J."/>
            <person name="Lee M."/>
            <person name="Forst S."/>
            <person name="Stock P."/>
            <person name="Goodrich-Blair H."/>
        </authorList>
    </citation>
    <scope>NUCLEOTIDE SEQUENCE [LARGE SCALE GENOMIC DNA]</scope>
    <source>
        <strain evidence="1">Kraussei Quebec</strain>
    </source>
</reference>
<dbReference type="HOGENOM" id="CLU_3142324_0_0_6"/>
<dbReference type="EMBL" id="CBSY010000208">
    <property type="protein sequence ID" value="CDH20939.1"/>
    <property type="molecule type" value="Genomic_DNA"/>
</dbReference>
<evidence type="ECO:0000313" key="2">
    <source>
        <dbReference type="Proteomes" id="UP000028500"/>
    </source>
</evidence>
<proteinExistence type="predicted"/>
<dbReference type="Proteomes" id="UP000028500">
    <property type="component" value="Unassembled WGS sequence"/>
</dbReference>
<accession>A0A077PME7</accession>
<dbReference type="AlphaFoldDB" id="A0A077PME7"/>
<protein>
    <submittedName>
        <fullName evidence="1">Uncharacterized protein</fullName>
    </submittedName>
</protein>
<evidence type="ECO:0000313" key="1">
    <source>
        <dbReference type="EMBL" id="CDH20939.1"/>
    </source>
</evidence>
<name>A0A077PME7_XENBV</name>
<gene>
    <name evidence="1" type="ORF">XBKQ1_2860001</name>
</gene>
<sequence>MLLLPHDKGLTALRADYQDMLSSEMIYGLPLTFEEIVGSIQQIERQINS</sequence>